<dbReference type="AlphaFoldDB" id="A0A9Q3IEN1"/>
<keyword evidence="3" id="KW-1185">Reference proteome</keyword>
<feature type="compositionally biased region" description="Basic and acidic residues" evidence="1">
    <location>
        <begin position="224"/>
        <end position="239"/>
    </location>
</feature>
<name>A0A9Q3IEN1_9BASI</name>
<proteinExistence type="predicted"/>
<sequence>MENARQGIQPRVPLERTCRKLIRSGNPTRLPSGFTPLRHQQISDQESPYFPIPSRIRERKRIISQEQDSFQPEAERFRSYDPEIFLPAKRSTKKQQTVVSTSNEASSPRISNNISIQIKHNVVTPESTISSDILWLQFCQFVEQTKKEFEKLHENISRLQEEVRIRASIGRYNIHSTGDNRENPTLEYKETYDLESEITTGSHNCESPNHYADNFPKDKEEIFEREKETRQDQVGHESDSDSVGNGCGNNSYSEPNPNGEYLVLFKNHGR</sequence>
<dbReference type="OrthoDB" id="5431222at2759"/>
<accession>A0A9Q3IEN1</accession>
<gene>
    <name evidence="2" type="ORF">O181_076080</name>
</gene>
<dbReference type="Proteomes" id="UP000765509">
    <property type="component" value="Unassembled WGS sequence"/>
</dbReference>
<feature type="region of interest" description="Disordered" evidence="1">
    <location>
        <begin position="224"/>
        <end position="270"/>
    </location>
</feature>
<dbReference type="EMBL" id="AVOT02041100">
    <property type="protein sequence ID" value="MBW0536365.1"/>
    <property type="molecule type" value="Genomic_DNA"/>
</dbReference>
<organism evidence="2 3">
    <name type="scientific">Austropuccinia psidii MF-1</name>
    <dbReference type="NCBI Taxonomy" id="1389203"/>
    <lineage>
        <taxon>Eukaryota</taxon>
        <taxon>Fungi</taxon>
        <taxon>Dikarya</taxon>
        <taxon>Basidiomycota</taxon>
        <taxon>Pucciniomycotina</taxon>
        <taxon>Pucciniomycetes</taxon>
        <taxon>Pucciniales</taxon>
        <taxon>Sphaerophragmiaceae</taxon>
        <taxon>Austropuccinia</taxon>
    </lineage>
</organism>
<reference evidence="2" key="1">
    <citation type="submission" date="2021-03" db="EMBL/GenBank/DDBJ databases">
        <title>Draft genome sequence of rust myrtle Austropuccinia psidii MF-1, a brazilian biotype.</title>
        <authorList>
            <person name="Quecine M.C."/>
            <person name="Pachon D.M.R."/>
            <person name="Bonatelli M.L."/>
            <person name="Correr F.H."/>
            <person name="Franceschini L.M."/>
            <person name="Leite T.F."/>
            <person name="Margarido G.R.A."/>
            <person name="Almeida C.A."/>
            <person name="Ferrarezi J.A."/>
            <person name="Labate C.A."/>
        </authorList>
    </citation>
    <scope>NUCLEOTIDE SEQUENCE</scope>
    <source>
        <strain evidence="2">MF-1</strain>
    </source>
</reference>
<evidence type="ECO:0000256" key="1">
    <source>
        <dbReference type="SAM" id="MobiDB-lite"/>
    </source>
</evidence>
<evidence type="ECO:0000313" key="2">
    <source>
        <dbReference type="EMBL" id="MBW0536365.1"/>
    </source>
</evidence>
<protein>
    <submittedName>
        <fullName evidence="2">Uncharacterized protein</fullName>
    </submittedName>
</protein>
<comment type="caution">
    <text evidence="2">The sequence shown here is derived from an EMBL/GenBank/DDBJ whole genome shotgun (WGS) entry which is preliminary data.</text>
</comment>
<evidence type="ECO:0000313" key="3">
    <source>
        <dbReference type="Proteomes" id="UP000765509"/>
    </source>
</evidence>